<keyword evidence="8 16" id="KW-0812">Transmembrane</keyword>
<evidence type="ECO:0000256" key="1">
    <source>
        <dbReference type="ARBA" id="ARBA00004477"/>
    </source>
</evidence>
<keyword evidence="18" id="KW-1185">Reference proteome</keyword>
<dbReference type="GO" id="GO:0004144">
    <property type="term" value="F:diacylglycerol O-acyltransferase activity"/>
    <property type="evidence" value="ECO:0007669"/>
    <property type="project" value="UniProtKB-EC"/>
</dbReference>
<comment type="subcellular location">
    <subcellularLocation>
        <location evidence="1">Endoplasmic reticulum membrane</location>
        <topology evidence="1">Multi-pass membrane protein</topology>
    </subcellularLocation>
</comment>
<dbReference type="GO" id="GO:0005789">
    <property type="term" value="C:endoplasmic reticulum membrane"/>
    <property type="evidence" value="ECO:0007669"/>
    <property type="project" value="UniProtKB-SubCell"/>
</dbReference>
<dbReference type="PANTHER" id="PTHR12317:SF0">
    <property type="entry name" value="ACYLTRANSFERASE"/>
    <property type="match status" value="1"/>
</dbReference>
<evidence type="ECO:0000313" key="18">
    <source>
        <dbReference type="Proteomes" id="UP001165082"/>
    </source>
</evidence>
<evidence type="ECO:0000313" key="17">
    <source>
        <dbReference type="EMBL" id="GMH59688.1"/>
    </source>
</evidence>
<keyword evidence="15" id="KW-0547">Nucleotide-binding</keyword>
<evidence type="ECO:0000256" key="16">
    <source>
        <dbReference type="SAM" id="Phobius"/>
    </source>
</evidence>
<dbReference type="EC" id="2.3.1.20" evidence="5"/>
<dbReference type="SUPFAM" id="SSF56112">
    <property type="entry name" value="Protein kinase-like (PK-like)"/>
    <property type="match status" value="1"/>
</dbReference>
<evidence type="ECO:0000256" key="4">
    <source>
        <dbReference type="ARBA" id="ARBA00005420"/>
    </source>
</evidence>
<dbReference type="Pfam" id="PF03982">
    <property type="entry name" value="DAGAT"/>
    <property type="match status" value="1"/>
</dbReference>
<feature type="transmembrane region" description="Helical" evidence="16">
    <location>
        <begin position="342"/>
        <end position="366"/>
    </location>
</feature>
<comment type="caution">
    <text evidence="17">The sequence shown here is derived from an EMBL/GenBank/DDBJ whole genome shotgun (WGS) entry which is preliminary data.</text>
</comment>
<comment type="pathway">
    <text evidence="3">Lipid metabolism.</text>
</comment>
<keyword evidence="12" id="KW-0443">Lipid metabolism</keyword>
<keyword evidence="13 16" id="KW-0472">Membrane</keyword>
<keyword evidence="11 16" id="KW-1133">Transmembrane helix</keyword>
<dbReference type="GO" id="GO:0005524">
    <property type="term" value="F:ATP binding"/>
    <property type="evidence" value="ECO:0007669"/>
    <property type="project" value="UniProtKB-UniRule"/>
</dbReference>
<dbReference type="InterPro" id="IPR032675">
    <property type="entry name" value="LRR_dom_sf"/>
</dbReference>
<dbReference type="PROSITE" id="PS00107">
    <property type="entry name" value="PROTEIN_KINASE_ATP"/>
    <property type="match status" value="1"/>
</dbReference>
<evidence type="ECO:0000256" key="7">
    <source>
        <dbReference type="ARBA" id="ARBA00022679"/>
    </source>
</evidence>
<keyword evidence="6" id="KW-0444">Lipid biosynthesis</keyword>
<sequence length="669" mass="72908">MATPRREKIESSDDAAESKKLLTLLSFDVEASRMFQRFMSPSRGSLSVGFENIIKLDLPNCKLTESNLPATLPGTLPNLENSIGNCVNMRKLMLSGNALTSLPLTMANLTKLELIRLACNNLTSPPMSVLRLPNLKWVALGSNPFTDKVAPPTVSKPKSIERSALEFGDVLGSGASGTTVEAVWNGKSVAVKQYKGTITSDGSPSHELAVNLCVGMLGCSSLVPVEGVCSGDLVMGLLEGYETIGGPPNFDTCTRDVYEEGRKVGADQAERAVNEVGECLRLLHAKGISHGDLYGHNILVKKGVGLGENEGCYEGGGFENISPRLYTAKTDMFRSWPRPVRIFVGYLTAVLFTLSFLTIPLLLILLSPSCWSNFESRMASTLILLLYASSIYASPKEWPAFRDLGQLWYSVFNFRFTTSPLSLRSQVSLGQESTSHFVMAMHPHGIVPLHAVLWSAFCNQFMTDGVTGASLYGFGAAADAVGYVPFLRNIMGWLSAGSASRDVLKRGLTKGDVPCVNLNGGRRPRHLFLLPGGVAEVFESAVGEHAVVFKGRRGLIRLSLECGCEVMPCYVFGGTDFFHNAIKGDTWAAKAARKLKMGLTFFWGHLGMPFLPFTPSVTICVGDVVDCKGWDGSEEEVERKHSEYLDKLEELFEKYKKVAGYEEAVLEIK</sequence>
<dbReference type="InterPro" id="IPR011009">
    <property type="entry name" value="Kinase-like_dom_sf"/>
</dbReference>
<dbReference type="Pfam" id="PF06293">
    <property type="entry name" value="Kdo"/>
    <property type="match status" value="1"/>
</dbReference>
<evidence type="ECO:0000256" key="3">
    <source>
        <dbReference type="ARBA" id="ARBA00005189"/>
    </source>
</evidence>
<dbReference type="SUPFAM" id="SSF52058">
    <property type="entry name" value="L domain-like"/>
    <property type="match status" value="1"/>
</dbReference>
<protein>
    <recommendedName>
        <fullName evidence="5">diacylglycerol O-acyltransferase</fullName>
        <ecNumber evidence="5">2.3.1.20</ecNumber>
    </recommendedName>
</protein>
<keyword evidence="10" id="KW-0256">Endoplasmic reticulum</keyword>
<accession>A0A9W7DYQ6</accession>
<evidence type="ECO:0000256" key="10">
    <source>
        <dbReference type="ARBA" id="ARBA00022824"/>
    </source>
</evidence>
<comment type="pathway">
    <text evidence="2">Glycerolipid metabolism; triacylglycerol biosynthesis.</text>
</comment>
<dbReference type="InterPro" id="IPR017441">
    <property type="entry name" value="Protein_kinase_ATP_BS"/>
</dbReference>
<proteinExistence type="inferred from homology"/>
<name>A0A9W7DYQ6_9STRA</name>
<reference evidence="17" key="1">
    <citation type="submission" date="2022-07" db="EMBL/GenBank/DDBJ databases">
        <title>Genome analysis of Parmales, a sister group of diatoms, reveals the evolutionary specialization of diatoms from phago-mixotrophs to photoautotrophs.</title>
        <authorList>
            <person name="Ban H."/>
            <person name="Sato S."/>
            <person name="Yoshikawa S."/>
            <person name="Kazumasa Y."/>
            <person name="Nakamura Y."/>
            <person name="Ichinomiya M."/>
            <person name="Saitoh K."/>
            <person name="Sato N."/>
            <person name="Blanc-Mathieu R."/>
            <person name="Endo H."/>
            <person name="Kuwata A."/>
            <person name="Ogata H."/>
        </authorList>
    </citation>
    <scope>NUCLEOTIDE SEQUENCE</scope>
</reference>
<comment type="similarity">
    <text evidence="4">Belongs to the diacylglycerol acyltransferase family.</text>
</comment>
<evidence type="ECO:0000256" key="13">
    <source>
        <dbReference type="ARBA" id="ARBA00023136"/>
    </source>
</evidence>
<dbReference type="OrthoDB" id="264532at2759"/>
<dbReference type="InterPro" id="IPR007130">
    <property type="entry name" value="DAGAT"/>
</dbReference>
<evidence type="ECO:0000256" key="14">
    <source>
        <dbReference type="ARBA" id="ARBA00023315"/>
    </source>
</evidence>
<evidence type="ECO:0000256" key="2">
    <source>
        <dbReference type="ARBA" id="ARBA00004771"/>
    </source>
</evidence>
<dbReference type="EMBL" id="BRXZ01003674">
    <property type="protein sequence ID" value="GMH59688.1"/>
    <property type="molecule type" value="Genomic_DNA"/>
</dbReference>
<gene>
    <name evidence="17" type="ORF">TrRE_jg7489</name>
</gene>
<evidence type="ECO:0000256" key="9">
    <source>
        <dbReference type="ARBA" id="ARBA00022798"/>
    </source>
</evidence>
<dbReference type="AlphaFoldDB" id="A0A9W7DYQ6"/>
<keyword evidence="14" id="KW-0012">Acyltransferase</keyword>
<evidence type="ECO:0000256" key="11">
    <source>
        <dbReference type="ARBA" id="ARBA00022989"/>
    </source>
</evidence>
<keyword evidence="15" id="KW-0067">ATP-binding</keyword>
<evidence type="ECO:0000256" key="6">
    <source>
        <dbReference type="ARBA" id="ARBA00022516"/>
    </source>
</evidence>
<feature type="binding site" evidence="15">
    <location>
        <position position="192"/>
    </location>
    <ligand>
        <name>ATP</name>
        <dbReference type="ChEBI" id="CHEBI:30616"/>
    </ligand>
</feature>
<dbReference type="Gene3D" id="3.80.10.10">
    <property type="entry name" value="Ribonuclease Inhibitor"/>
    <property type="match status" value="1"/>
</dbReference>
<dbReference type="PANTHER" id="PTHR12317">
    <property type="entry name" value="DIACYLGLYCEROL O-ACYLTRANSFERASE"/>
    <property type="match status" value="1"/>
</dbReference>
<dbReference type="GO" id="GO:0006071">
    <property type="term" value="P:glycerol metabolic process"/>
    <property type="evidence" value="ECO:0007669"/>
    <property type="project" value="UniProtKB-KW"/>
</dbReference>
<keyword evidence="9" id="KW-0319">Glycerol metabolism</keyword>
<evidence type="ECO:0000256" key="5">
    <source>
        <dbReference type="ARBA" id="ARBA00013244"/>
    </source>
</evidence>
<dbReference type="Gene3D" id="1.10.510.10">
    <property type="entry name" value="Transferase(Phosphotransferase) domain 1"/>
    <property type="match status" value="1"/>
</dbReference>
<dbReference type="GO" id="GO:0019432">
    <property type="term" value="P:triglyceride biosynthetic process"/>
    <property type="evidence" value="ECO:0007669"/>
    <property type="project" value="TreeGrafter"/>
</dbReference>
<evidence type="ECO:0000256" key="8">
    <source>
        <dbReference type="ARBA" id="ARBA00022692"/>
    </source>
</evidence>
<evidence type="ECO:0000256" key="12">
    <source>
        <dbReference type="ARBA" id="ARBA00023098"/>
    </source>
</evidence>
<organism evidence="17 18">
    <name type="scientific">Triparma retinervis</name>
    <dbReference type="NCBI Taxonomy" id="2557542"/>
    <lineage>
        <taxon>Eukaryota</taxon>
        <taxon>Sar</taxon>
        <taxon>Stramenopiles</taxon>
        <taxon>Ochrophyta</taxon>
        <taxon>Bolidophyceae</taxon>
        <taxon>Parmales</taxon>
        <taxon>Triparmaceae</taxon>
        <taxon>Triparma</taxon>
    </lineage>
</organism>
<dbReference type="Proteomes" id="UP001165082">
    <property type="component" value="Unassembled WGS sequence"/>
</dbReference>
<keyword evidence="7" id="KW-0808">Transferase</keyword>
<evidence type="ECO:0000256" key="15">
    <source>
        <dbReference type="PROSITE-ProRule" id="PRU10141"/>
    </source>
</evidence>